<organism evidence="3 4">
    <name type="scientific">Streptomyces guryensis</name>
    <dbReference type="NCBI Taxonomy" id="2886947"/>
    <lineage>
        <taxon>Bacteria</taxon>
        <taxon>Bacillati</taxon>
        <taxon>Actinomycetota</taxon>
        <taxon>Actinomycetes</taxon>
        <taxon>Kitasatosporales</taxon>
        <taxon>Streptomycetaceae</taxon>
        <taxon>Streptomyces</taxon>
    </lineage>
</organism>
<accession>A0A9Q3Z8R3</accession>
<protein>
    <submittedName>
        <fullName evidence="3">DUF4232 domain-containing protein</fullName>
    </submittedName>
</protein>
<dbReference type="AlphaFoldDB" id="A0A9Q3Z8R3"/>
<feature type="signal peptide" evidence="1">
    <location>
        <begin position="1"/>
        <end position="24"/>
    </location>
</feature>
<evidence type="ECO:0000259" key="2">
    <source>
        <dbReference type="Pfam" id="PF14016"/>
    </source>
</evidence>
<proteinExistence type="predicted"/>
<comment type="caution">
    <text evidence="3">The sequence shown here is derived from an EMBL/GenBank/DDBJ whole genome shotgun (WGS) entry which is preliminary data.</text>
</comment>
<name>A0A9Q3Z8R3_9ACTN</name>
<gene>
    <name evidence="3" type="ORF">LJ657_35800</name>
</gene>
<dbReference type="EMBL" id="JAJSBI010000024">
    <property type="protein sequence ID" value="MCD9878878.1"/>
    <property type="molecule type" value="Genomic_DNA"/>
</dbReference>
<dbReference type="InterPro" id="IPR025326">
    <property type="entry name" value="DUF4232"/>
</dbReference>
<keyword evidence="1" id="KW-0732">Signal</keyword>
<dbReference type="RefSeq" id="WP_232653082.1">
    <property type="nucleotide sequence ID" value="NZ_JAJSBI010000024.1"/>
</dbReference>
<dbReference type="Proteomes" id="UP001108029">
    <property type="component" value="Unassembled WGS sequence"/>
</dbReference>
<reference evidence="3" key="1">
    <citation type="submission" date="2021-12" db="EMBL/GenBank/DDBJ databases">
        <authorList>
            <person name="Lee J.-H."/>
            <person name="Kim S.-B."/>
        </authorList>
    </citation>
    <scope>NUCLEOTIDE SEQUENCE</scope>
    <source>
        <strain evidence="3">NR30</strain>
    </source>
</reference>
<sequence length="174" mass="16742">MRATQIAVAALAAALLLTACDSGGGDSGSTNKNKAGGGCTLDTVGVQVAASAAPSAGDSGNVTVTLTNRGAKCTLNGFPGVALQAGGASDAVPADKAAKAQKLDLAKGATASFTISYVRGKAGGQKSLPVKTAKFTLPGATAGHSFTWSYGEVALKGGAGGPNASVSPFQQAGD</sequence>
<feature type="domain" description="DUF4232" evidence="2">
    <location>
        <begin position="39"/>
        <end position="170"/>
    </location>
</feature>
<keyword evidence="4" id="KW-1185">Reference proteome</keyword>
<evidence type="ECO:0000313" key="3">
    <source>
        <dbReference type="EMBL" id="MCD9878878.1"/>
    </source>
</evidence>
<dbReference type="Pfam" id="PF14016">
    <property type="entry name" value="DUF4232"/>
    <property type="match status" value="1"/>
</dbReference>
<evidence type="ECO:0000256" key="1">
    <source>
        <dbReference type="SAM" id="SignalP"/>
    </source>
</evidence>
<feature type="chain" id="PRO_5040302920" evidence="1">
    <location>
        <begin position="25"/>
        <end position="174"/>
    </location>
</feature>
<dbReference type="PROSITE" id="PS51257">
    <property type="entry name" value="PROKAR_LIPOPROTEIN"/>
    <property type="match status" value="1"/>
</dbReference>
<evidence type="ECO:0000313" key="4">
    <source>
        <dbReference type="Proteomes" id="UP001108029"/>
    </source>
</evidence>